<keyword evidence="4" id="KW-0067">ATP-binding</keyword>
<dbReference type="InterPro" id="IPR050079">
    <property type="entry name" value="DEAD_box_RNA_helicase"/>
</dbReference>
<name>A0AA36GS30_CYLNA</name>
<evidence type="ECO:0000313" key="7">
    <source>
        <dbReference type="Proteomes" id="UP001176961"/>
    </source>
</evidence>
<dbReference type="GO" id="GO:0016787">
    <property type="term" value="F:hydrolase activity"/>
    <property type="evidence" value="ECO:0007669"/>
    <property type="project" value="UniProtKB-KW"/>
</dbReference>
<evidence type="ECO:0000313" key="6">
    <source>
        <dbReference type="EMBL" id="CAJ0597162.1"/>
    </source>
</evidence>
<evidence type="ECO:0000256" key="1">
    <source>
        <dbReference type="ARBA" id="ARBA00022741"/>
    </source>
</evidence>
<organism evidence="6 7">
    <name type="scientific">Cylicocyclus nassatus</name>
    <name type="common">Nematode worm</name>
    <dbReference type="NCBI Taxonomy" id="53992"/>
    <lineage>
        <taxon>Eukaryota</taxon>
        <taxon>Metazoa</taxon>
        <taxon>Ecdysozoa</taxon>
        <taxon>Nematoda</taxon>
        <taxon>Chromadorea</taxon>
        <taxon>Rhabditida</taxon>
        <taxon>Rhabditina</taxon>
        <taxon>Rhabditomorpha</taxon>
        <taxon>Strongyloidea</taxon>
        <taxon>Strongylidae</taxon>
        <taxon>Cylicocyclus</taxon>
    </lineage>
</organism>
<dbReference type="InterPro" id="IPR011545">
    <property type="entry name" value="DEAD/DEAH_box_helicase_dom"/>
</dbReference>
<evidence type="ECO:0000259" key="5">
    <source>
        <dbReference type="PROSITE" id="PS51192"/>
    </source>
</evidence>
<dbReference type="Pfam" id="PF00270">
    <property type="entry name" value="DEAD"/>
    <property type="match status" value="1"/>
</dbReference>
<dbReference type="PROSITE" id="PS51192">
    <property type="entry name" value="HELICASE_ATP_BIND_1"/>
    <property type="match status" value="1"/>
</dbReference>
<evidence type="ECO:0000256" key="2">
    <source>
        <dbReference type="ARBA" id="ARBA00022801"/>
    </source>
</evidence>
<dbReference type="Gene3D" id="3.40.50.300">
    <property type="entry name" value="P-loop containing nucleotide triphosphate hydrolases"/>
    <property type="match status" value="2"/>
</dbReference>
<dbReference type="PANTHER" id="PTHR47959">
    <property type="entry name" value="ATP-DEPENDENT RNA HELICASE RHLE-RELATED"/>
    <property type="match status" value="1"/>
</dbReference>
<dbReference type="AlphaFoldDB" id="A0AA36GS30"/>
<dbReference type="GO" id="GO:0003676">
    <property type="term" value="F:nucleic acid binding"/>
    <property type="evidence" value="ECO:0007669"/>
    <property type="project" value="InterPro"/>
</dbReference>
<keyword evidence="2" id="KW-0378">Hydrolase</keyword>
<proteinExistence type="predicted"/>
<dbReference type="Proteomes" id="UP001176961">
    <property type="component" value="Unassembled WGS sequence"/>
</dbReference>
<dbReference type="EMBL" id="CATQJL010000223">
    <property type="protein sequence ID" value="CAJ0597162.1"/>
    <property type="molecule type" value="Genomic_DNA"/>
</dbReference>
<reference evidence="6" key="1">
    <citation type="submission" date="2023-07" db="EMBL/GenBank/DDBJ databases">
        <authorList>
            <consortium name="CYATHOMIX"/>
        </authorList>
    </citation>
    <scope>NUCLEOTIDE SEQUENCE</scope>
    <source>
        <strain evidence="6">N/A</strain>
    </source>
</reference>
<dbReference type="SUPFAM" id="SSF52540">
    <property type="entry name" value="P-loop containing nucleoside triphosphate hydrolases"/>
    <property type="match status" value="1"/>
</dbReference>
<keyword evidence="7" id="KW-1185">Reference proteome</keyword>
<evidence type="ECO:0000256" key="4">
    <source>
        <dbReference type="ARBA" id="ARBA00022840"/>
    </source>
</evidence>
<dbReference type="InterPro" id="IPR014001">
    <property type="entry name" value="Helicase_ATP-bd"/>
</dbReference>
<gene>
    <name evidence="6" type="ORF">CYNAS_LOCUS9145</name>
</gene>
<keyword evidence="1" id="KW-0547">Nucleotide-binding</keyword>
<dbReference type="InterPro" id="IPR027417">
    <property type="entry name" value="P-loop_NTPase"/>
</dbReference>
<dbReference type="PANTHER" id="PTHR47959:SF1">
    <property type="entry name" value="ATP-DEPENDENT RNA HELICASE DBPA"/>
    <property type="match status" value="1"/>
</dbReference>
<comment type="caution">
    <text evidence="6">The sequence shown here is derived from an EMBL/GenBank/DDBJ whole genome shotgun (WGS) entry which is preliminary data.</text>
</comment>
<evidence type="ECO:0000256" key="3">
    <source>
        <dbReference type="ARBA" id="ARBA00022806"/>
    </source>
</evidence>
<accession>A0AA36GS30</accession>
<dbReference type="GO" id="GO:0003724">
    <property type="term" value="F:RNA helicase activity"/>
    <property type="evidence" value="ECO:0007669"/>
    <property type="project" value="TreeGrafter"/>
</dbReference>
<keyword evidence="3" id="KW-0347">Helicase</keyword>
<feature type="domain" description="Helicase ATP-binding" evidence="5">
    <location>
        <begin position="116"/>
        <end position="263"/>
    </location>
</feature>
<protein>
    <recommendedName>
        <fullName evidence="5">Helicase ATP-binding domain-containing protein</fullName>
    </recommendedName>
</protein>
<dbReference type="GO" id="GO:0005829">
    <property type="term" value="C:cytosol"/>
    <property type="evidence" value="ECO:0007669"/>
    <property type="project" value="TreeGrafter"/>
</dbReference>
<dbReference type="GO" id="GO:0005524">
    <property type="term" value="F:ATP binding"/>
    <property type="evidence" value="ECO:0007669"/>
    <property type="project" value="UniProtKB-KW"/>
</dbReference>
<sequence length="288" mass="31847">MGYGKTPALVRIPTAPIPRHDCLLVCDEVAASPSSEKFSLFIVAMCADISHGICKQASGMNTVYEKISGLLTSLDGRFPSLSELSAFSDLCEKISSQETVDTARDFEGNWQSWMEVANTGLGPGVVKLEPIIPVIQKCIAYSDDGEPQGPSALFIAPTKELCVQINDLLVKLLEPLPFLRTLNLSNLTSEEKSVWENDFAHFVDVRHLVLDEADLLLSFGYEEEMSALKQYLPPNYQCILTSATITDDMSALKSLFMVRPVLALKLKAVKHPHTEIGVKWKWKVETLT</sequence>